<organism evidence="1 2">
    <name type="scientific">Thermococcus eurythermalis</name>
    <dbReference type="NCBI Taxonomy" id="1505907"/>
    <lineage>
        <taxon>Archaea</taxon>
        <taxon>Methanobacteriati</taxon>
        <taxon>Methanobacteriota</taxon>
        <taxon>Thermococci</taxon>
        <taxon>Thermococcales</taxon>
        <taxon>Thermococcaceae</taxon>
        <taxon>Thermococcus</taxon>
    </lineage>
</organism>
<dbReference type="EMBL" id="CP008887">
    <property type="protein sequence ID" value="AIU69788.1"/>
    <property type="molecule type" value="Genomic_DNA"/>
</dbReference>
<evidence type="ECO:0000313" key="1">
    <source>
        <dbReference type="EMBL" id="AIU69788.1"/>
    </source>
</evidence>
<proteinExistence type="predicted"/>
<protein>
    <submittedName>
        <fullName evidence="1">Uncharacterized protein</fullName>
    </submittedName>
</protein>
<dbReference type="Proteomes" id="UP000029980">
    <property type="component" value="Chromosome"/>
</dbReference>
<name>A0A097QTK0_9EURY</name>
<dbReference type="RefSeq" id="WP_050002763.1">
    <property type="nucleotide sequence ID" value="NZ_CP008887.1"/>
</dbReference>
<accession>A0A097QTK0</accession>
<dbReference type="AlphaFoldDB" id="A0A097QTK0"/>
<gene>
    <name evidence="1" type="ORF">TEU_05240</name>
</gene>
<dbReference type="OrthoDB" id="90126at2157"/>
<sequence length="222" mass="25261">MKRSKTLYSALLLVFLLIAGGTYYLHVRDSGNTMEPQIKFNATGLDSIGPNMTLVYKAREYSGKTLVQNSTRTFIITREGNTTKILERFKIEWRAPDYSISKGENRAEIVGSNSIVYQSDGSIFVEGERAEVELFRIGYPYSPVFERLKAEKGYTLRLCCANLTVEDVRTINGRECIIVKAETEDATLKLLIDSKTRLLLWDYGVSKDVKGSWWEDWLVSSK</sequence>
<reference evidence="1 2" key="1">
    <citation type="journal article" date="2015" name="Int. J. Syst. Evol. Microbiol.">
        <title>Thermococcus eurythermalis sp. nov., a conditional piezophilic hyperthermophilic archaeon with a wide temperature range isolated from an oil-immersed chimney in the Guaymas Basin.</title>
        <authorList>
            <person name="Zhao W."/>
            <person name="Zeng X."/>
            <person name="Xiao X."/>
        </authorList>
    </citation>
    <scope>NUCLEOTIDE SEQUENCE [LARGE SCALE GENOMIC DNA]</scope>
    <source>
        <strain evidence="1 2">A501</strain>
    </source>
</reference>
<dbReference type="GeneID" id="25152840"/>
<keyword evidence="2" id="KW-1185">Reference proteome</keyword>
<dbReference type="HOGENOM" id="CLU_1217638_0_0_2"/>
<dbReference type="KEGG" id="teu:TEU_05240"/>
<evidence type="ECO:0000313" key="2">
    <source>
        <dbReference type="Proteomes" id="UP000029980"/>
    </source>
</evidence>